<evidence type="ECO:0000256" key="1">
    <source>
        <dbReference type="SAM" id="Phobius"/>
    </source>
</evidence>
<dbReference type="EMBL" id="CP113865">
    <property type="protein sequence ID" value="WAM33309.1"/>
    <property type="molecule type" value="Genomic_DNA"/>
</dbReference>
<keyword evidence="1" id="KW-0472">Membrane</keyword>
<keyword evidence="1" id="KW-0812">Transmembrane</keyword>
<evidence type="ECO:0008006" key="4">
    <source>
        <dbReference type="Google" id="ProtNLM"/>
    </source>
</evidence>
<evidence type="ECO:0000313" key="3">
    <source>
        <dbReference type="Proteomes" id="UP001164909"/>
    </source>
</evidence>
<gene>
    <name evidence="2" type="ORF">OTK00_001804</name>
</gene>
<keyword evidence="3" id="KW-1185">Reference proteome</keyword>
<organism evidence="2 3">
    <name type="scientific">Caldicellulosiruptor morganii</name>
    <dbReference type="NCBI Taxonomy" id="1387555"/>
    <lineage>
        <taxon>Bacteria</taxon>
        <taxon>Bacillati</taxon>
        <taxon>Bacillota</taxon>
        <taxon>Bacillota incertae sedis</taxon>
        <taxon>Caldicellulosiruptorales</taxon>
        <taxon>Caldicellulosiruptoraceae</taxon>
        <taxon>Caldicellulosiruptor</taxon>
    </lineage>
</organism>
<protein>
    <recommendedName>
        <fullName evidence="4">TadE family protein</fullName>
    </recommendedName>
</protein>
<sequence length="141" mass="15825">MRFFKKLLKLEGGSSSVAGFLLVLPLALVLTINPLYMLFDTLKYTQLDSIARKYIIKMEVEGGLTTTDYADLIQKVAELGCSNIQVSYTPYPVDFGDTVRLKIVADMKFRRISFFGGLKNETKQVCVGPYESISKQNPIVQ</sequence>
<feature type="transmembrane region" description="Helical" evidence="1">
    <location>
        <begin position="20"/>
        <end position="39"/>
    </location>
</feature>
<dbReference type="RefSeq" id="WP_045169948.1">
    <property type="nucleotide sequence ID" value="NZ_CP113865.1"/>
</dbReference>
<proteinExistence type="predicted"/>
<accession>A0ABY7BPI1</accession>
<keyword evidence="1" id="KW-1133">Transmembrane helix</keyword>
<name>A0ABY7BPI1_9FIRM</name>
<evidence type="ECO:0000313" key="2">
    <source>
        <dbReference type="EMBL" id="WAM33309.1"/>
    </source>
</evidence>
<reference evidence="2" key="1">
    <citation type="submission" date="2022-12" db="EMBL/GenBank/DDBJ databases">
        <authorList>
            <person name="Bing R.G."/>
            <person name="Willard D.J."/>
            <person name="Manesh M.J.H."/>
            <person name="Laemthong T."/>
            <person name="Crosby J.R."/>
            <person name="Kelly R.M."/>
        </authorList>
    </citation>
    <scope>NUCLEOTIDE SEQUENCE</scope>
    <source>
        <strain evidence="2">DSM 8990</strain>
    </source>
</reference>
<dbReference type="Proteomes" id="UP001164909">
    <property type="component" value="Chromosome"/>
</dbReference>